<name>A0A0C1EF39_9BACT</name>
<accession>A0A0C1EF39</accession>
<comment type="caution">
    <text evidence="2">The sequence shown here is derived from an EMBL/GenBank/DDBJ whole genome shotgun (WGS) entry which is preliminary data.</text>
</comment>
<dbReference type="PATRIC" id="fig|83552.4.peg.153"/>
<evidence type="ECO:0000313" key="3">
    <source>
        <dbReference type="Proteomes" id="UP000031307"/>
    </source>
</evidence>
<reference evidence="2 3" key="1">
    <citation type="journal article" date="2014" name="Mol. Biol. Evol.">
        <title>Massive expansion of Ubiquitination-related gene families within the Chlamydiae.</title>
        <authorList>
            <person name="Domman D."/>
            <person name="Collingro A."/>
            <person name="Lagkouvardos I."/>
            <person name="Gehre L."/>
            <person name="Weinmaier T."/>
            <person name="Rattei T."/>
            <person name="Subtil A."/>
            <person name="Horn M."/>
        </authorList>
    </citation>
    <scope>NUCLEOTIDE SEQUENCE [LARGE SCALE GENOMIC DNA]</scope>
    <source>
        <strain evidence="2 3">OEW1</strain>
    </source>
</reference>
<dbReference type="Pfam" id="PF02616">
    <property type="entry name" value="SMC_ScpA"/>
    <property type="match status" value="1"/>
</dbReference>
<evidence type="ECO:0000256" key="1">
    <source>
        <dbReference type="ARBA" id="ARBA00044777"/>
    </source>
</evidence>
<dbReference type="PANTHER" id="PTHR33969:SF2">
    <property type="entry name" value="SEGREGATION AND CONDENSATION PROTEIN A"/>
    <property type="match status" value="1"/>
</dbReference>
<dbReference type="EMBL" id="JSAM01000011">
    <property type="protein sequence ID" value="KIA78628.1"/>
    <property type="molecule type" value="Genomic_DNA"/>
</dbReference>
<dbReference type="Proteomes" id="UP000031307">
    <property type="component" value="Unassembled WGS sequence"/>
</dbReference>
<dbReference type="PANTHER" id="PTHR33969">
    <property type="entry name" value="SEGREGATION AND CONDENSATION PROTEIN A"/>
    <property type="match status" value="1"/>
</dbReference>
<gene>
    <name evidence="2" type="primary">scpA</name>
    <name evidence="2" type="ORF">DB43_DQ00100</name>
</gene>
<dbReference type="InterPro" id="IPR003768">
    <property type="entry name" value="ScpA"/>
</dbReference>
<dbReference type="Gene3D" id="6.10.250.2410">
    <property type="match status" value="1"/>
</dbReference>
<evidence type="ECO:0000313" key="2">
    <source>
        <dbReference type="EMBL" id="KIA78628.1"/>
    </source>
</evidence>
<dbReference type="AlphaFoldDB" id="A0A0C1EF39"/>
<proteinExistence type="predicted"/>
<organism evidence="2 3">
    <name type="scientific">Parachlamydia acanthamoebae</name>
    <dbReference type="NCBI Taxonomy" id="83552"/>
    <lineage>
        <taxon>Bacteria</taxon>
        <taxon>Pseudomonadati</taxon>
        <taxon>Chlamydiota</taxon>
        <taxon>Chlamydiia</taxon>
        <taxon>Parachlamydiales</taxon>
        <taxon>Parachlamydiaceae</taxon>
        <taxon>Parachlamydia</taxon>
    </lineage>
</organism>
<protein>
    <recommendedName>
        <fullName evidence="1">Segregation and condensation protein A</fullName>
    </recommendedName>
</protein>
<sequence>MCFTFQSNDLCYAQKSFLSYASVCVAGRFNKVSQETFEFENFTGSLEFLLHLIQKNEIDIFEIPLRRMTSQYLERFKDQEDAQIDQGADFIASAASLLWMKSKTLLPKHEQVEEEVLEIEDPHFEIIHHLVDYCRFKDAAKDLAERGDSQSVYYSRGIEPSEIKKGMGLAHLSLTDLAALFQQALTKFSAQTKVVQEEVWRVSDKIRHLRVELKKSDRFLFADLLACACSRDELIVTFLAVLELMKLGELSVFKEIETNLIILSSPSSTKDMH</sequence>